<accession>A0A1J4SGQ3</accession>
<name>A0A1J4SGQ3_9BACT</name>
<evidence type="ECO:0000313" key="2">
    <source>
        <dbReference type="EMBL" id="OIN97238.1"/>
    </source>
</evidence>
<dbReference type="Gene3D" id="3.30.460.10">
    <property type="entry name" value="Beta Polymerase, domain 2"/>
    <property type="match status" value="1"/>
</dbReference>
<proteinExistence type="predicted"/>
<dbReference type="SUPFAM" id="SSF81301">
    <property type="entry name" value="Nucleotidyltransferase"/>
    <property type="match status" value="1"/>
</dbReference>
<dbReference type="InterPro" id="IPR041633">
    <property type="entry name" value="Polbeta"/>
</dbReference>
<dbReference type="InterPro" id="IPR043519">
    <property type="entry name" value="NT_sf"/>
</dbReference>
<evidence type="ECO:0000259" key="1">
    <source>
        <dbReference type="Pfam" id="PF18765"/>
    </source>
</evidence>
<comment type="caution">
    <text evidence="2">The sequence shown here is derived from an EMBL/GenBank/DDBJ whole genome shotgun (WGS) entry which is preliminary data.</text>
</comment>
<sequence>MLKYLISSRPKRKLLSLFLTHPEEKFYIRQLERLVSEPVGAIQRELPKLEKMRLVKFETSGGRKNYFLDKTCPIKEELKSIILKTIALGERIKELIKKTKNIKYAFVYGSVAKGEEDIKSDIDLMVIGNIDEIKLQEKIQQIESKISRTINYTLMNIEEFKKRLNEKEPFLMRILEDKKIEIIGSENEIR</sequence>
<dbReference type="Pfam" id="PF18765">
    <property type="entry name" value="Polbeta"/>
    <property type="match status" value="1"/>
</dbReference>
<dbReference type="Proteomes" id="UP000182278">
    <property type="component" value="Unassembled WGS sequence"/>
</dbReference>
<dbReference type="AlphaFoldDB" id="A0A1J4SGQ3"/>
<dbReference type="CDD" id="cd05403">
    <property type="entry name" value="NT_KNTase_like"/>
    <property type="match status" value="1"/>
</dbReference>
<protein>
    <recommendedName>
        <fullName evidence="1">Polymerase beta nucleotidyltransferase domain-containing protein</fullName>
    </recommendedName>
</protein>
<evidence type="ECO:0000313" key="3">
    <source>
        <dbReference type="Proteomes" id="UP000182278"/>
    </source>
</evidence>
<dbReference type="EMBL" id="MNUO01000057">
    <property type="protein sequence ID" value="OIN97238.1"/>
    <property type="molecule type" value="Genomic_DNA"/>
</dbReference>
<feature type="domain" description="Polymerase beta nucleotidyltransferase" evidence="1">
    <location>
        <begin position="90"/>
        <end position="165"/>
    </location>
</feature>
<reference evidence="2 3" key="1">
    <citation type="journal article" date="2016" name="Environ. Microbiol.">
        <title>Genomic resolution of a cold subsurface aquifer community provides metabolic insights for novel microbes adapted to high CO concentrations.</title>
        <authorList>
            <person name="Probst A.J."/>
            <person name="Castelle C.J."/>
            <person name="Singh A."/>
            <person name="Brown C.T."/>
            <person name="Anantharaman K."/>
            <person name="Sharon I."/>
            <person name="Hug L.A."/>
            <person name="Burstein D."/>
            <person name="Emerson J.B."/>
            <person name="Thomas B.C."/>
            <person name="Banfield J.F."/>
        </authorList>
    </citation>
    <scope>NUCLEOTIDE SEQUENCE [LARGE SCALE GENOMIC DNA]</scope>
    <source>
        <strain evidence="2">CG1_02_38_46</strain>
    </source>
</reference>
<organism evidence="2 3">
    <name type="scientific">Candidatus Desantisbacteria bacterium CG1_02_38_46</name>
    <dbReference type="NCBI Taxonomy" id="1817893"/>
    <lineage>
        <taxon>Bacteria</taxon>
        <taxon>Candidatus Desantisiibacteriota</taxon>
    </lineage>
</organism>
<gene>
    <name evidence="2" type="ORF">AUJ66_03950</name>
</gene>
<dbReference type="STRING" id="1817893.AUJ66_03950"/>